<feature type="transmembrane region" description="Helical" evidence="1">
    <location>
        <begin position="20"/>
        <end position="37"/>
    </location>
</feature>
<gene>
    <name evidence="2" type="ORF">TsocGM_17730</name>
</gene>
<proteinExistence type="predicted"/>
<protein>
    <recommendedName>
        <fullName evidence="4">Bacterial Pleckstrin homology domain-containing protein</fullName>
    </recommendedName>
</protein>
<keyword evidence="1" id="KW-0472">Membrane</keyword>
<dbReference type="EMBL" id="RYZH01000037">
    <property type="protein sequence ID" value="RUL85714.1"/>
    <property type="molecule type" value="Genomic_DNA"/>
</dbReference>
<reference evidence="2 3" key="1">
    <citation type="submission" date="2018-12" db="EMBL/GenBank/DDBJ databases">
        <authorList>
            <person name="Toschakov S.V."/>
        </authorList>
    </citation>
    <scope>NUCLEOTIDE SEQUENCE [LARGE SCALE GENOMIC DNA]</scope>
    <source>
        <strain evidence="2 3">GM2012</strain>
    </source>
</reference>
<dbReference type="Proteomes" id="UP000280296">
    <property type="component" value="Unassembled WGS sequence"/>
</dbReference>
<keyword evidence="1" id="KW-1133">Transmembrane helix</keyword>
<reference evidence="2 3" key="2">
    <citation type="submission" date="2019-01" db="EMBL/GenBank/DDBJ databases">
        <title>Tautonia sociabilis, a novel thermotolerant planctomycete of Isosphaeraceae family, isolated from a 4000 m deep subterranean habitat.</title>
        <authorList>
            <person name="Kovaleva O.L."/>
            <person name="Elcheninov A.G."/>
            <person name="Van Heerden E."/>
            <person name="Toshchakov S.V."/>
            <person name="Novikov A."/>
            <person name="Bonch-Osmolovskaya E.A."/>
            <person name="Kublanov I.V."/>
        </authorList>
    </citation>
    <scope>NUCLEOTIDE SEQUENCE [LARGE SCALE GENOMIC DNA]</scope>
    <source>
        <strain evidence="2 3">GM2012</strain>
    </source>
</reference>
<evidence type="ECO:0000313" key="3">
    <source>
        <dbReference type="Proteomes" id="UP000280296"/>
    </source>
</evidence>
<sequence>MTARSGTSYRHSQRGPWHLLLEGVGVVLMVVALVSGVPSAARLLLFGVGTMFLVIGSSFRVLTVEDQGDRLSVRFGPLPLFRTSIPYDDIRDVEDGRTLLLDGWGIHLSLRGGWVWNIWGRRCVVIRHRRGTLRIGTDDAENLLRFLRRRVGIGRGS</sequence>
<dbReference type="RefSeq" id="WP_126726801.1">
    <property type="nucleotide sequence ID" value="NZ_RYZH01000037.1"/>
</dbReference>
<evidence type="ECO:0008006" key="4">
    <source>
        <dbReference type="Google" id="ProtNLM"/>
    </source>
</evidence>
<dbReference type="OrthoDB" id="285368at2"/>
<dbReference type="AlphaFoldDB" id="A0A432MGC5"/>
<evidence type="ECO:0000313" key="2">
    <source>
        <dbReference type="EMBL" id="RUL85714.1"/>
    </source>
</evidence>
<name>A0A432MGC5_9BACT</name>
<keyword evidence="3" id="KW-1185">Reference proteome</keyword>
<comment type="caution">
    <text evidence="2">The sequence shown here is derived from an EMBL/GenBank/DDBJ whole genome shotgun (WGS) entry which is preliminary data.</text>
</comment>
<feature type="transmembrane region" description="Helical" evidence="1">
    <location>
        <begin position="43"/>
        <end position="62"/>
    </location>
</feature>
<evidence type="ECO:0000256" key="1">
    <source>
        <dbReference type="SAM" id="Phobius"/>
    </source>
</evidence>
<organism evidence="2 3">
    <name type="scientific">Tautonia sociabilis</name>
    <dbReference type="NCBI Taxonomy" id="2080755"/>
    <lineage>
        <taxon>Bacteria</taxon>
        <taxon>Pseudomonadati</taxon>
        <taxon>Planctomycetota</taxon>
        <taxon>Planctomycetia</taxon>
        <taxon>Isosphaerales</taxon>
        <taxon>Isosphaeraceae</taxon>
        <taxon>Tautonia</taxon>
    </lineage>
</organism>
<accession>A0A432MGC5</accession>
<keyword evidence="1" id="KW-0812">Transmembrane</keyword>